<evidence type="ECO:0008006" key="3">
    <source>
        <dbReference type="Google" id="ProtNLM"/>
    </source>
</evidence>
<organism evidence="1 2">
    <name type="scientific">Pseudoalteromonas marina</name>
    <dbReference type="NCBI Taxonomy" id="267375"/>
    <lineage>
        <taxon>Bacteria</taxon>
        <taxon>Pseudomonadati</taxon>
        <taxon>Pseudomonadota</taxon>
        <taxon>Gammaproteobacteria</taxon>
        <taxon>Alteromonadales</taxon>
        <taxon>Pseudoalteromonadaceae</taxon>
        <taxon>Pseudoalteromonas</taxon>
    </lineage>
</organism>
<gene>
    <name evidence="1" type="ORF">Q8W34_01500</name>
</gene>
<evidence type="ECO:0000313" key="2">
    <source>
        <dbReference type="Proteomes" id="UP001177212"/>
    </source>
</evidence>
<protein>
    <recommendedName>
        <fullName evidence="3">Orphan protein membrane protein</fullName>
    </recommendedName>
</protein>
<comment type="caution">
    <text evidence="1">The sequence shown here is derived from an EMBL/GenBank/DDBJ whole genome shotgun (WGS) entry which is preliminary data.</text>
</comment>
<proteinExistence type="predicted"/>
<keyword evidence="2" id="KW-1185">Reference proteome</keyword>
<accession>A0ABT9F934</accession>
<evidence type="ECO:0000313" key="1">
    <source>
        <dbReference type="EMBL" id="MDP2563292.1"/>
    </source>
</evidence>
<sequence>MLTLIMCLFLSSFLATLICIFANLITGVLVGRKVKACQPQMGVIILEPSLFRFENDVHKIEGQISPKSKVFTDSVWLLIKGFNNNHWLIISANGVDKQSYARLKRAVLSAVNGAQGSK</sequence>
<name>A0ABT9F934_9GAMM</name>
<dbReference type="EMBL" id="JAUYVT010000001">
    <property type="protein sequence ID" value="MDP2563292.1"/>
    <property type="molecule type" value="Genomic_DNA"/>
</dbReference>
<reference evidence="1" key="1">
    <citation type="submission" date="2023-07" db="EMBL/GenBank/DDBJ databases">
        <title>Genome content predicts the carbon catabolic preferences of heterotrophic bacteria.</title>
        <authorList>
            <person name="Gralka M."/>
        </authorList>
    </citation>
    <scope>NUCLEOTIDE SEQUENCE</scope>
    <source>
        <strain evidence="1">4G09</strain>
    </source>
</reference>
<dbReference type="Proteomes" id="UP001177212">
    <property type="component" value="Unassembled WGS sequence"/>
</dbReference>